<keyword evidence="2" id="KW-1185">Reference proteome</keyword>
<gene>
    <name evidence="1" type="ORF">C8A03DRAFT_16720</name>
</gene>
<evidence type="ECO:0000313" key="2">
    <source>
        <dbReference type="Proteomes" id="UP001303760"/>
    </source>
</evidence>
<comment type="caution">
    <text evidence="1">The sequence shown here is derived from an EMBL/GenBank/DDBJ whole genome shotgun (WGS) entry which is preliminary data.</text>
</comment>
<protein>
    <submittedName>
        <fullName evidence="1">Uncharacterized protein</fullName>
    </submittedName>
</protein>
<dbReference type="Proteomes" id="UP001303760">
    <property type="component" value="Unassembled WGS sequence"/>
</dbReference>
<sequence length="59" mass="6743">MCTLGYNHFACGCAEPIPRTLVKCEWAKLKGPGYVCPFFQISEDTRKSRTVNERCMAHF</sequence>
<accession>A0AAN7HCV4</accession>
<reference evidence="1" key="1">
    <citation type="journal article" date="2023" name="Mol. Phylogenet. Evol.">
        <title>Genome-scale phylogeny and comparative genomics of the fungal order Sordariales.</title>
        <authorList>
            <person name="Hensen N."/>
            <person name="Bonometti L."/>
            <person name="Westerberg I."/>
            <person name="Brannstrom I.O."/>
            <person name="Guillou S."/>
            <person name="Cros-Aarteil S."/>
            <person name="Calhoun S."/>
            <person name="Haridas S."/>
            <person name="Kuo A."/>
            <person name="Mondo S."/>
            <person name="Pangilinan J."/>
            <person name="Riley R."/>
            <person name="LaButti K."/>
            <person name="Andreopoulos B."/>
            <person name="Lipzen A."/>
            <person name="Chen C."/>
            <person name="Yan M."/>
            <person name="Daum C."/>
            <person name="Ng V."/>
            <person name="Clum A."/>
            <person name="Steindorff A."/>
            <person name="Ohm R.A."/>
            <person name="Martin F."/>
            <person name="Silar P."/>
            <person name="Natvig D.O."/>
            <person name="Lalanne C."/>
            <person name="Gautier V."/>
            <person name="Ament-Velasquez S.L."/>
            <person name="Kruys A."/>
            <person name="Hutchinson M.I."/>
            <person name="Powell A.J."/>
            <person name="Barry K."/>
            <person name="Miller A.N."/>
            <person name="Grigoriev I.V."/>
            <person name="Debuchy R."/>
            <person name="Gladieux P."/>
            <person name="Hiltunen Thoren M."/>
            <person name="Johannesson H."/>
        </authorList>
    </citation>
    <scope>NUCLEOTIDE SEQUENCE</scope>
    <source>
        <strain evidence="1">CBS 532.94</strain>
    </source>
</reference>
<proteinExistence type="predicted"/>
<name>A0AAN7HCV4_9PEZI</name>
<dbReference type="EMBL" id="MU860179">
    <property type="protein sequence ID" value="KAK4236660.1"/>
    <property type="molecule type" value="Genomic_DNA"/>
</dbReference>
<dbReference type="AlphaFoldDB" id="A0AAN7HCV4"/>
<reference evidence="1" key="2">
    <citation type="submission" date="2023-05" db="EMBL/GenBank/DDBJ databases">
        <authorList>
            <consortium name="Lawrence Berkeley National Laboratory"/>
            <person name="Steindorff A."/>
            <person name="Hensen N."/>
            <person name="Bonometti L."/>
            <person name="Westerberg I."/>
            <person name="Brannstrom I.O."/>
            <person name="Guillou S."/>
            <person name="Cros-Aarteil S."/>
            <person name="Calhoun S."/>
            <person name="Haridas S."/>
            <person name="Kuo A."/>
            <person name="Mondo S."/>
            <person name="Pangilinan J."/>
            <person name="Riley R."/>
            <person name="Labutti K."/>
            <person name="Andreopoulos B."/>
            <person name="Lipzen A."/>
            <person name="Chen C."/>
            <person name="Yanf M."/>
            <person name="Daum C."/>
            <person name="Ng V."/>
            <person name="Clum A."/>
            <person name="Ohm R."/>
            <person name="Martin F."/>
            <person name="Silar P."/>
            <person name="Natvig D."/>
            <person name="Lalanne C."/>
            <person name="Gautier V."/>
            <person name="Ament-Velasquez S.L."/>
            <person name="Kruys A."/>
            <person name="Hutchinson M.I."/>
            <person name="Powell A.J."/>
            <person name="Barry K."/>
            <person name="Miller A.N."/>
            <person name="Grigoriev I.V."/>
            <person name="Debuchy R."/>
            <person name="Gladieux P."/>
            <person name="Thoren M.H."/>
            <person name="Johannesson H."/>
        </authorList>
    </citation>
    <scope>NUCLEOTIDE SEQUENCE</scope>
    <source>
        <strain evidence="1">CBS 532.94</strain>
    </source>
</reference>
<organism evidence="1 2">
    <name type="scientific">Achaetomium macrosporum</name>
    <dbReference type="NCBI Taxonomy" id="79813"/>
    <lineage>
        <taxon>Eukaryota</taxon>
        <taxon>Fungi</taxon>
        <taxon>Dikarya</taxon>
        <taxon>Ascomycota</taxon>
        <taxon>Pezizomycotina</taxon>
        <taxon>Sordariomycetes</taxon>
        <taxon>Sordariomycetidae</taxon>
        <taxon>Sordariales</taxon>
        <taxon>Chaetomiaceae</taxon>
        <taxon>Achaetomium</taxon>
    </lineage>
</organism>
<evidence type="ECO:0000313" key="1">
    <source>
        <dbReference type="EMBL" id="KAK4236660.1"/>
    </source>
</evidence>